<accession>A0A0L6UTE6</accession>
<protein>
    <recommendedName>
        <fullName evidence="1">Retroviral polymerase SH3-like domain-containing protein</fullName>
    </recommendedName>
</protein>
<dbReference type="VEuPathDB" id="FungiDB:VP01_3924g2"/>
<dbReference type="EMBL" id="LAVV01008973">
    <property type="protein sequence ID" value="KNZ51507.1"/>
    <property type="molecule type" value="Genomic_DNA"/>
</dbReference>
<evidence type="ECO:0000313" key="3">
    <source>
        <dbReference type="Proteomes" id="UP000037035"/>
    </source>
</evidence>
<keyword evidence="3" id="KW-1185">Reference proteome</keyword>
<sequence length="74" mass="8618">ELKLDPRGEMGKLIGFNVDLNSYKIYTSDGQFVDSKNVVFLDFESNPVAYNNSDNIHRKHDCIGWPYPRFCWMA</sequence>
<reference evidence="2 3" key="1">
    <citation type="submission" date="2015-08" db="EMBL/GenBank/DDBJ databases">
        <title>Next Generation Sequencing and Analysis of the Genome of Puccinia sorghi L Schw, the Causal Agent of Maize Common Rust.</title>
        <authorList>
            <person name="Rochi L."/>
            <person name="Burguener G."/>
            <person name="Darino M."/>
            <person name="Turjanski A."/>
            <person name="Kreff E."/>
            <person name="Dieguez M.J."/>
            <person name="Sacco F."/>
        </authorList>
    </citation>
    <scope>NUCLEOTIDE SEQUENCE [LARGE SCALE GENOMIC DNA]</scope>
    <source>
        <strain evidence="2 3">RO10H11247</strain>
    </source>
</reference>
<comment type="caution">
    <text evidence="2">The sequence shown here is derived from an EMBL/GenBank/DDBJ whole genome shotgun (WGS) entry which is preliminary data.</text>
</comment>
<evidence type="ECO:0000259" key="1">
    <source>
        <dbReference type="Pfam" id="PF25597"/>
    </source>
</evidence>
<dbReference type="Proteomes" id="UP000037035">
    <property type="component" value="Unassembled WGS sequence"/>
</dbReference>
<gene>
    <name evidence="2" type="ORF">VP01_3924g2</name>
</gene>
<dbReference type="OrthoDB" id="2713924at2759"/>
<dbReference type="AlphaFoldDB" id="A0A0L6UTE6"/>
<evidence type="ECO:0000313" key="2">
    <source>
        <dbReference type="EMBL" id="KNZ51507.1"/>
    </source>
</evidence>
<dbReference type="InterPro" id="IPR057670">
    <property type="entry name" value="SH3_retrovirus"/>
</dbReference>
<name>A0A0L6UTE6_9BASI</name>
<proteinExistence type="predicted"/>
<dbReference type="Pfam" id="PF25597">
    <property type="entry name" value="SH3_retrovirus"/>
    <property type="match status" value="1"/>
</dbReference>
<feature type="non-terminal residue" evidence="2">
    <location>
        <position position="1"/>
    </location>
</feature>
<organism evidence="2 3">
    <name type="scientific">Puccinia sorghi</name>
    <dbReference type="NCBI Taxonomy" id="27349"/>
    <lineage>
        <taxon>Eukaryota</taxon>
        <taxon>Fungi</taxon>
        <taxon>Dikarya</taxon>
        <taxon>Basidiomycota</taxon>
        <taxon>Pucciniomycotina</taxon>
        <taxon>Pucciniomycetes</taxon>
        <taxon>Pucciniales</taxon>
        <taxon>Pucciniaceae</taxon>
        <taxon>Puccinia</taxon>
    </lineage>
</organism>
<feature type="domain" description="Retroviral polymerase SH3-like" evidence="1">
    <location>
        <begin position="3"/>
        <end position="51"/>
    </location>
</feature>